<dbReference type="GO" id="GO:0005634">
    <property type="term" value="C:nucleus"/>
    <property type="evidence" value="ECO:0007669"/>
    <property type="project" value="UniProtKB-SubCell"/>
</dbReference>
<keyword evidence="4" id="KW-0862">Zinc</keyword>
<dbReference type="AlphaFoldDB" id="A0A0L0BU48"/>
<proteinExistence type="predicted"/>
<dbReference type="InterPro" id="IPR036236">
    <property type="entry name" value="Znf_C2H2_sf"/>
</dbReference>
<sequence length="448" mass="52819">MSNNKRRKIELPTIPCSWIGCTVQCNNDWELNGHIEMHLENLKPDTEGKYNCVWGACEYSTECITQIHRHIFYHGYYNGLLVLGKYELENNTQIPRCNAPPRECDKIPELNTNFRCEWTDCERTFISIVEFQDHIVQHASFEYEIQKSPDDERPKIQCNWNFCKKQMDNKYRLIEHIRTHSNKKQVACFHCGELFRTKTTLFDHLRRQPDNNTQKYQCAQCFKYFATEKLLRSHMIKHVNCFKCSMCDMTCSSASALATHVRYRHLKDKPFKCVECEYRCVRESDLNQHVQLVHSQEVHRCEEPGCTYAVKTFQALRRHYLEIHKNTTFIYICHCCDKPFKNGKTLSSHLIKKHDFQLPSGHRRFTYRIDENGFYRLETTRIESLEVTEQILTPNSFETTTEITQDSSCYEIVSKTNKQDAAQRIIVSNDSNDNKLIGEVVISLPCLD</sequence>
<dbReference type="InterPro" id="IPR013087">
    <property type="entry name" value="Znf_C2H2_type"/>
</dbReference>
<dbReference type="Proteomes" id="UP000037069">
    <property type="component" value="Unassembled WGS sequence"/>
</dbReference>
<keyword evidence="11" id="KW-1185">Reference proteome</keyword>
<evidence type="ECO:0000256" key="8">
    <source>
        <dbReference type="PROSITE-ProRule" id="PRU00042"/>
    </source>
</evidence>
<keyword evidence="2" id="KW-0479">Metal-binding</keyword>
<keyword evidence="3 8" id="KW-0863">Zinc-finger</keyword>
<keyword evidence="6" id="KW-0804">Transcription</keyword>
<dbReference type="OrthoDB" id="10260596at2759"/>
<dbReference type="OMA" id="HEAQLMG"/>
<comment type="caution">
    <text evidence="10">The sequence shown here is derived from an EMBL/GenBank/DDBJ whole genome shotgun (WGS) entry which is preliminary data.</text>
</comment>
<keyword evidence="7" id="KW-0539">Nucleus</keyword>
<evidence type="ECO:0000313" key="11">
    <source>
        <dbReference type="Proteomes" id="UP000037069"/>
    </source>
</evidence>
<evidence type="ECO:0000259" key="9">
    <source>
        <dbReference type="PROSITE" id="PS50157"/>
    </source>
</evidence>
<dbReference type="Gene3D" id="3.30.160.60">
    <property type="entry name" value="Classic Zinc Finger"/>
    <property type="match status" value="4"/>
</dbReference>
<evidence type="ECO:0000256" key="6">
    <source>
        <dbReference type="ARBA" id="ARBA00023163"/>
    </source>
</evidence>
<dbReference type="EMBL" id="JRES01001335">
    <property type="protein sequence ID" value="KNC23572.1"/>
    <property type="molecule type" value="Genomic_DNA"/>
</dbReference>
<keyword evidence="5" id="KW-0805">Transcription regulation</keyword>
<dbReference type="Pfam" id="PF00096">
    <property type="entry name" value="zf-C2H2"/>
    <property type="match status" value="2"/>
</dbReference>
<gene>
    <name evidence="10" type="ORF">FF38_02825</name>
</gene>
<evidence type="ECO:0000256" key="5">
    <source>
        <dbReference type="ARBA" id="ARBA00023015"/>
    </source>
</evidence>
<dbReference type="SUPFAM" id="SSF57667">
    <property type="entry name" value="beta-beta-alpha zinc fingers"/>
    <property type="match status" value="3"/>
</dbReference>
<dbReference type="InterPro" id="IPR051061">
    <property type="entry name" value="Zinc_finger_trans_reg"/>
</dbReference>
<reference evidence="10 11" key="1">
    <citation type="journal article" date="2015" name="Nat. Commun.">
        <title>Lucilia cuprina genome unlocks parasitic fly biology to underpin future interventions.</title>
        <authorList>
            <person name="Anstead C.A."/>
            <person name="Korhonen P.K."/>
            <person name="Young N.D."/>
            <person name="Hall R.S."/>
            <person name="Jex A.R."/>
            <person name="Murali S.C."/>
            <person name="Hughes D.S."/>
            <person name="Lee S.F."/>
            <person name="Perry T."/>
            <person name="Stroehlein A.J."/>
            <person name="Ansell B.R."/>
            <person name="Breugelmans B."/>
            <person name="Hofmann A."/>
            <person name="Qu J."/>
            <person name="Dugan S."/>
            <person name="Lee S.L."/>
            <person name="Chao H."/>
            <person name="Dinh H."/>
            <person name="Han Y."/>
            <person name="Doddapaneni H.V."/>
            <person name="Worley K.C."/>
            <person name="Muzny D.M."/>
            <person name="Ioannidis P."/>
            <person name="Waterhouse R.M."/>
            <person name="Zdobnov E.M."/>
            <person name="James P.J."/>
            <person name="Bagnall N.H."/>
            <person name="Kotze A.C."/>
            <person name="Gibbs R.A."/>
            <person name="Richards S."/>
            <person name="Batterham P."/>
            <person name="Gasser R.B."/>
        </authorList>
    </citation>
    <scope>NUCLEOTIDE SEQUENCE [LARGE SCALE GENOMIC DNA]</scope>
    <source>
        <strain evidence="10 11">LS</strain>
        <tissue evidence="10">Full body</tissue>
    </source>
</reference>
<evidence type="ECO:0000256" key="4">
    <source>
        <dbReference type="ARBA" id="ARBA00022833"/>
    </source>
</evidence>
<dbReference type="SMART" id="SM00355">
    <property type="entry name" value="ZnF_C2H2"/>
    <property type="match status" value="10"/>
</dbReference>
<evidence type="ECO:0000256" key="3">
    <source>
        <dbReference type="ARBA" id="ARBA00022771"/>
    </source>
</evidence>
<evidence type="ECO:0000256" key="1">
    <source>
        <dbReference type="ARBA" id="ARBA00004123"/>
    </source>
</evidence>
<dbReference type="GO" id="GO:0008270">
    <property type="term" value="F:zinc ion binding"/>
    <property type="evidence" value="ECO:0007669"/>
    <property type="project" value="UniProtKB-KW"/>
</dbReference>
<protein>
    <recommendedName>
        <fullName evidence="9">C2H2-type domain-containing protein</fullName>
    </recommendedName>
</protein>
<dbReference type="GO" id="GO:0006357">
    <property type="term" value="P:regulation of transcription by RNA polymerase II"/>
    <property type="evidence" value="ECO:0007669"/>
    <property type="project" value="TreeGrafter"/>
</dbReference>
<dbReference type="PANTHER" id="PTHR46179:SF13">
    <property type="entry name" value="C2H2-TYPE DOMAIN-CONTAINING PROTEIN"/>
    <property type="match status" value="1"/>
</dbReference>
<organism evidence="10 11">
    <name type="scientific">Lucilia cuprina</name>
    <name type="common">Green bottle fly</name>
    <name type="synonym">Australian sheep blowfly</name>
    <dbReference type="NCBI Taxonomy" id="7375"/>
    <lineage>
        <taxon>Eukaryota</taxon>
        <taxon>Metazoa</taxon>
        <taxon>Ecdysozoa</taxon>
        <taxon>Arthropoda</taxon>
        <taxon>Hexapoda</taxon>
        <taxon>Insecta</taxon>
        <taxon>Pterygota</taxon>
        <taxon>Neoptera</taxon>
        <taxon>Endopterygota</taxon>
        <taxon>Diptera</taxon>
        <taxon>Brachycera</taxon>
        <taxon>Muscomorpha</taxon>
        <taxon>Oestroidea</taxon>
        <taxon>Calliphoridae</taxon>
        <taxon>Luciliinae</taxon>
        <taxon>Lucilia</taxon>
    </lineage>
</organism>
<feature type="domain" description="C2H2-type" evidence="9">
    <location>
        <begin position="331"/>
        <end position="359"/>
    </location>
</feature>
<dbReference type="PANTHER" id="PTHR46179">
    <property type="entry name" value="ZINC FINGER PROTEIN"/>
    <property type="match status" value="1"/>
</dbReference>
<feature type="domain" description="C2H2-type" evidence="9">
    <location>
        <begin position="216"/>
        <end position="238"/>
    </location>
</feature>
<feature type="domain" description="C2H2-type" evidence="9">
    <location>
        <begin position="242"/>
        <end position="270"/>
    </location>
</feature>
<name>A0A0L0BU48_LUCCU</name>
<evidence type="ECO:0000256" key="2">
    <source>
        <dbReference type="ARBA" id="ARBA00022723"/>
    </source>
</evidence>
<feature type="domain" description="C2H2-type" evidence="9">
    <location>
        <begin position="271"/>
        <end position="299"/>
    </location>
</feature>
<feature type="domain" description="C2H2-type" evidence="9">
    <location>
        <begin position="156"/>
        <end position="185"/>
    </location>
</feature>
<comment type="subcellular location">
    <subcellularLocation>
        <location evidence="1">Nucleus</location>
    </subcellularLocation>
</comment>
<dbReference type="PROSITE" id="PS51257">
    <property type="entry name" value="PROKAR_LIPOPROTEIN"/>
    <property type="match status" value="1"/>
</dbReference>
<evidence type="ECO:0000313" key="10">
    <source>
        <dbReference type="EMBL" id="KNC23572.1"/>
    </source>
</evidence>
<dbReference type="PROSITE" id="PS00028">
    <property type="entry name" value="ZINC_FINGER_C2H2_1"/>
    <property type="match status" value="6"/>
</dbReference>
<dbReference type="STRING" id="7375.A0A0L0BU48"/>
<dbReference type="PROSITE" id="PS50157">
    <property type="entry name" value="ZINC_FINGER_C2H2_2"/>
    <property type="match status" value="5"/>
</dbReference>
<accession>A0A0L0BU48</accession>
<evidence type="ECO:0000256" key="7">
    <source>
        <dbReference type="ARBA" id="ARBA00023242"/>
    </source>
</evidence>